<feature type="compositionally biased region" description="Low complexity" evidence="1">
    <location>
        <begin position="10"/>
        <end position="20"/>
    </location>
</feature>
<proteinExistence type="predicted"/>
<name>A0A316WDH0_9BASI</name>
<reference evidence="2 3" key="1">
    <citation type="journal article" date="2018" name="Mol. Biol. Evol.">
        <title>Broad Genomic Sampling Reveals a Smut Pathogenic Ancestry of the Fungal Clade Ustilaginomycotina.</title>
        <authorList>
            <person name="Kijpornyongpan T."/>
            <person name="Mondo S.J."/>
            <person name="Barry K."/>
            <person name="Sandor L."/>
            <person name="Lee J."/>
            <person name="Lipzen A."/>
            <person name="Pangilinan J."/>
            <person name="LaButti K."/>
            <person name="Hainaut M."/>
            <person name="Henrissat B."/>
            <person name="Grigoriev I.V."/>
            <person name="Spatafora J.W."/>
            <person name="Aime M.C."/>
        </authorList>
    </citation>
    <scope>NUCLEOTIDE SEQUENCE [LARGE SCALE GENOMIC DNA]</scope>
    <source>
        <strain evidence="2 3">MCA 4658</strain>
    </source>
</reference>
<dbReference type="GeneID" id="37037672"/>
<sequence>MPPTRRRASQARNSASSASSLAINLPARRLHIANHSQQQQQQQPAASLHNGGSYEARSGQALAGPSGSQGQDVGDVESTEHVSLSLSSEVHPTSLHASWQTDAASQGRMLPPPDFAFTTPEMISARGVGGRARASEDAIGSAHPAYPPAARAPPRMLNRHARPRTSSASQAGTTQDSSFELSHLQAMRPPDMDFFSRPAAPPTEAASRSTRARSAQPSTTRRRSGMMSEEPSTSLRSLRGVTASPGSVVRPADSSRDLDASRLSSMARGQATASLASPNLEESELDNEPSLASDPRPFREDPGRTARLHLGLEAAYPRSRRVVGKTPAEDRASIFALPLDPYHAPASHTTSNSTRFPAPHLPPGAFMEARNELLRSQVPCYSRCLADGAQTRGASQRQAPPGTSIASTQQLDNLLDDETFTSPLVAFVGCSAGNAQRVEALGSILANRAARLDSRRQQLERFLATESTKGKGKTPEDLLEKLIDFDAAQLDSNANQDARDRDALRQYLGETRRIRDNYITTLKTATSTLTNAEGAEDDWQILSRNDPAARAVESLFGPTASANPNSSTLHSTLSNPRVREPAMLGTAGNSARNTARLLRQDLSS</sequence>
<feature type="region of interest" description="Disordered" evidence="1">
    <location>
        <begin position="189"/>
        <end position="303"/>
    </location>
</feature>
<gene>
    <name evidence="2" type="ORF">IE81DRAFT_344371</name>
</gene>
<evidence type="ECO:0000256" key="1">
    <source>
        <dbReference type="SAM" id="MobiDB-lite"/>
    </source>
</evidence>
<dbReference type="AlphaFoldDB" id="A0A316WDH0"/>
<evidence type="ECO:0000313" key="3">
    <source>
        <dbReference type="Proteomes" id="UP000245783"/>
    </source>
</evidence>
<keyword evidence="3" id="KW-1185">Reference proteome</keyword>
<dbReference type="InParanoid" id="A0A316WDH0"/>
<dbReference type="Proteomes" id="UP000245783">
    <property type="component" value="Unassembled WGS sequence"/>
</dbReference>
<feature type="compositionally biased region" description="Polar residues" evidence="1">
    <location>
        <begin position="560"/>
        <end position="575"/>
    </location>
</feature>
<organism evidence="2 3">
    <name type="scientific">Ceraceosorus guamensis</name>
    <dbReference type="NCBI Taxonomy" id="1522189"/>
    <lineage>
        <taxon>Eukaryota</taxon>
        <taxon>Fungi</taxon>
        <taxon>Dikarya</taxon>
        <taxon>Basidiomycota</taxon>
        <taxon>Ustilaginomycotina</taxon>
        <taxon>Exobasidiomycetes</taxon>
        <taxon>Ceraceosorales</taxon>
        <taxon>Ceraceosoraceae</taxon>
        <taxon>Ceraceosorus</taxon>
    </lineage>
</organism>
<feature type="compositionally biased region" description="Polar residues" evidence="1">
    <location>
        <begin position="81"/>
        <end position="104"/>
    </location>
</feature>
<dbReference type="EMBL" id="KZ819353">
    <property type="protein sequence ID" value="PWN45893.1"/>
    <property type="molecule type" value="Genomic_DNA"/>
</dbReference>
<feature type="region of interest" description="Disordered" evidence="1">
    <location>
        <begin position="1"/>
        <end position="155"/>
    </location>
</feature>
<dbReference type="OrthoDB" id="10454778at2759"/>
<dbReference type="RefSeq" id="XP_025373053.1">
    <property type="nucleotide sequence ID" value="XM_025515802.1"/>
</dbReference>
<feature type="compositionally biased region" description="Low complexity" evidence="1">
    <location>
        <begin position="203"/>
        <end position="219"/>
    </location>
</feature>
<feature type="region of interest" description="Disordered" evidence="1">
    <location>
        <begin position="557"/>
        <end position="577"/>
    </location>
</feature>
<accession>A0A316WDH0</accession>
<evidence type="ECO:0000313" key="2">
    <source>
        <dbReference type="EMBL" id="PWN45893.1"/>
    </source>
</evidence>
<protein>
    <submittedName>
        <fullName evidence="2">Uncharacterized protein</fullName>
    </submittedName>
</protein>